<protein>
    <recommendedName>
        <fullName evidence="3">Tesmin/TSO1-like CXC domain-containing protein</fullName>
    </recommendedName>
</protein>
<evidence type="ECO:0000313" key="2">
    <source>
        <dbReference type="Proteomes" id="UP000507470"/>
    </source>
</evidence>
<accession>A0A6J8AVJ8</accession>
<evidence type="ECO:0008006" key="3">
    <source>
        <dbReference type="Google" id="ProtNLM"/>
    </source>
</evidence>
<dbReference type="PANTHER" id="PTHR46704">
    <property type="entry name" value="CXC DOMAIN-CONTAINING PROTEIN-RELATED"/>
    <property type="match status" value="1"/>
</dbReference>
<gene>
    <name evidence="1" type="ORF">MCOR_10671</name>
</gene>
<dbReference type="OrthoDB" id="6149185at2759"/>
<evidence type="ECO:0000313" key="1">
    <source>
        <dbReference type="EMBL" id="CAC5372626.1"/>
    </source>
</evidence>
<dbReference type="AlphaFoldDB" id="A0A6J8AVJ8"/>
<dbReference type="EMBL" id="CACVKT020001854">
    <property type="protein sequence ID" value="CAC5372626.1"/>
    <property type="molecule type" value="Genomic_DNA"/>
</dbReference>
<keyword evidence="2" id="KW-1185">Reference proteome</keyword>
<proteinExistence type="predicted"/>
<reference evidence="1 2" key="1">
    <citation type="submission" date="2020-06" db="EMBL/GenBank/DDBJ databases">
        <authorList>
            <person name="Li R."/>
            <person name="Bekaert M."/>
        </authorList>
    </citation>
    <scope>NUCLEOTIDE SEQUENCE [LARGE SCALE GENOMIC DNA]</scope>
    <source>
        <strain evidence="2">wild</strain>
    </source>
</reference>
<dbReference type="PANTHER" id="PTHR46704:SF1">
    <property type="entry name" value="TELOMERE LENGTH REGULATION PROTEIN TEL2 HOMOLOG"/>
    <property type="match status" value="1"/>
</dbReference>
<name>A0A6J8AVJ8_MYTCO</name>
<sequence>MKETFTNDVSLRNIETGVEAEPVVNVDKAESIGNKTLELMKGQTILNYSFKKSNQSITLAAKPKSKSDSDFLNTDIDPQLMFQRLTTAANGLFENTSEVFQYELSSVPSSMFDCNRLPREACKSNLADAIWACGSDCIHEIDGEGFQYVLDGGSLLQRLPWTHGNSFGDITQMYVDHVIRKYKDPVIVFDSYPELPSIKDITHLRRTKGIISPNINFTSSMPCKTKRNCSCQTVITNKLLLTCFCDKLKDNDIRCKNATDDADLLIALTAVDCALSSEVVVIGCDSTSRLFGIGKGLALKKLNQEYLKMQGKVFMNNNSIKADIIKAGEEALTCLYGGLPLEGLNILRWRKFTSRVITGNTSVQVKSLPPTSDSGQFHSLRVYHQCQKWMSEEVDMDPTDYGWEIKRGKLCPILMELPPAPDKLLNIIRCNCKQNCDTKRCVCRKNGLQCSVGCGECRGLNCSNSVPIAESDFTDE</sequence>
<organism evidence="1 2">
    <name type="scientific">Mytilus coruscus</name>
    <name type="common">Sea mussel</name>
    <dbReference type="NCBI Taxonomy" id="42192"/>
    <lineage>
        <taxon>Eukaryota</taxon>
        <taxon>Metazoa</taxon>
        <taxon>Spiralia</taxon>
        <taxon>Lophotrochozoa</taxon>
        <taxon>Mollusca</taxon>
        <taxon>Bivalvia</taxon>
        <taxon>Autobranchia</taxon>
        <taxon>Pteriomorphia</taxon>
        <taxon>Mytilida</taxon>
        <taxon>Mytiloidea</taxon>
        <taxon>Mytilidae</taxon>
        <taxon>Mytilinae</taxon>
        <taxon>Mytilus</taxon>
    </lineage>
</organism>
<dbReference type="Proteomes" id="UP000507470">
    <property type="component" value="Unassembled WGS sequence"/>
</dbReference>